<reference evidence="8" key="1">
    <citation type="submission" date="2021-10" db="EMBL/GenBank/DDBJ databases">
        <title>Anaerobic single-cell dispensing facilitates the cultivation of human gut bacteria.</title>
        <authorList>
            <person name="Afrizal A."/>
        </authorList>
    </citation>
    <scope>NUCLEOTIDE SEQUENCE</scope>
    <source>
        <strain evidence="8">CLA-AA-H250</strain>
    </source>
</reference>
<organism evidence="8 9">
    <name type="scientific">Hominenteromicrobium mulieris</name>
    <dbReference type="NCBI Taxonomy" id="2885357"/>
    <lineage>
        <taxon>Bacteria</taxon>
        <taxon>Bacillati</taxon>
        <taxon>Bacillota</taxon>
        <taxon>Clostridia</taxon>
        <taxon>Eubacteriales</taxon>
        <taxon>Oscillospiraceae</taxon>
        <taxon>Hominenteromicrobium</taxon>
    </lineage>
</organism>
<dbReference type="Pfam" id="PF01192">
    <property type="entry name" value="RNA_pol_Rpb6"/>
    <property type="match status" value="1"/>
</dbReference>
<dbReference type="EC" id="2.7.7.6" evidence="2"/>
<accession>A0AAE3DGT4</accession>
<evidence type="ECO:0000256" key="1">
    <source>
        <dbReference type="ARBA" id="ARBA00006711"/>
    </source>
</evidence>
<dbReference type="InterPro" id="IPR006110">
    <property type="entry name" value="Pol_omega/Rpo6/RPB6"/>
</dbReference>
<evidence type="ECO:0000256" key="5">
    <source>
        <dbReference type="ARBA" id="ARBA00023163"/>
    </source>
</evidence>
<dbReference type="GO" id="GO:0003677">
    <property type="term" value="F:DNA binding"/>
    <property type="evidence" value="ECO:0007669"/>
    <property type="project" value="InterPro"/>
</dbReference>
<name>A0AAE3DGT4_9FIRM</name>
<dbReference type="GO" id="GO:0003899">
    <property type="term" value="F:DNA-directed RNA polymerase activity"/>
    <property type="evidence" value="ECO:0007669"/>
    <property type="project" value="UniProtKB-EC"/>
</dbReference>
<evidence type="ECO:0000256" key="2">
    <source>
        <dbReference type="ARBA" id="ARBA00012418"/>
    </source>
</evidence>
<evidence type="ECO:0000256" key="6">
    <source>
        <dbReference type="ARBA" id="ARBA00029924"/>
    </source>
</evidence>
<evidence type="ECO:0000256" key="7">
    <source>
        <dbReference type="ARBA" id="ARBA00048552"/>
    </source>
</evidence>
<dbReference type="SUPFAM" id="SSF63562">
    <property type="entry name" value="RPB6/omega subunit-like"/>
    <property type="match status" value="1"/>
</dbReference>
<keyword evidence="9" id="KW-1185">Reference proteome</keyword>
<comment type="similarity">
    <text evidence="1">Belongs to the RNA polymerase subunit omega family.</text>
</comment>
<gene>
    <name evidence="8" type="ORF">LKD31_03975</name>
</gene>
<comment type="catalytic activity">
    <reaction evidence="7">
        <text>RNA(n) + a ribonucleoside 5'-triphosphate = RNA(n+1) + diphosphate</text>
        <dbReference type="Rhea" id="RHEA:21248"/>
        <dbReference type="Rhea" id="RHEA-COMP:14527"/>
        <dbReference type="Rhea" id="RHEA-COMP:17342"/>
        <dbReference type="ChEBI" id="CHEBI:33019"/>
        <dbReference type="ChEBI" id="CHEBI:61557"/>
        <dbReference type="ChEBI" id="CHEBI:140395"/>
        <dbReference type="EC" id="2.7.7.6"/>
    </reaction>
</comment>
<keyword evidence="4 8" id="KW-0240">DNA-directed RNA polymerase</keyword>
<dbReference type="AlphaFoldDB" id="A0AAE3DGT4"/>
<protein>
    <recommendedName>
        <fullName evidence="3">DNA-directed RNA polymerase subunit omega</fullName>
        <ecNumber evidence="2">2.7.7.6</ecNumber>
    </recommendedName>
    <alternativeName>
        <fullName evidence="6">Transcriptase subunit omega</fullName>
    </alternativeName>
</protein>
<comment type="caution">
    <text evidence="8">The sequence shown here is derived from an EMBL/GenBank/DDBJ whole genome shotgun (WGS) entry which is preliminary data.</text>
</comment>
<dbReference type="InterPro" id="IPR036161">
    <property type="entry name" value="RPB6/omega-like_sf"/>
</dbReference>
<dbReference type="EMBL" id="JAJEQC010000003">
    <property type="protein sequence ID" value="MCC2136173.1"/>
    <property type="molecule type" value="Genomic_DNA"/>
</dbReference>
<dbReference type="Gene3D" id="3.90.940.10">
    <property type="match status" value="1"/>
</dbReference>
<dbReference type="GO" id="GO:0006351">
    <property type="term" value="P:DNA-templated transcription"/>
    <property type="evidence" value="ECO:0007669"/>
    <property type="project" value="InterPro"/>
</dbReference>
<evidence type="ECO:0000313" key="8">
    <source>
        <dbReference type="EMBL" id="MCC2136173.1"/>
    </source>
</evidence>
<dbReference type="Proteomes" id="UP001199424">
    <property type="component" value="Unassembled WGS sequence"/>
</dbReference>
<evidence type="ECO:0000256" key="4">
    <source>
        <dbReference type="ARBA" id="ARBA00022478"/>
    </source>
</evidence>
<proteinExistence type="inferred from homology"/>
<dbReference type="RefSeq" id="WP_176821360.1">
    <property type="nucleotide sequence ID" value="NZ_JAJEQC010000003.1"/>
</dbReference>
<evidence type="ECO:0000256" key="3">
    <source>
        <dbReference type="ARBA" id="ARBA00013725"/>
    </source>
</evidence>
<evidence type="ECO:0000313" key="9">
    <source>
        <dbReference type="Proteomes" id="UP001199424"/>
    </source>
</evidence>
<sequence>MLKPSCNIIKTPHKSYYSVVIAVAKRAREITQEAEDNNEIIVEKPVDLAVQDFVDEKYKIIEPDEIDG</sequence>
<keyword evidence="5" id="KW-0804">Transcription</keyword>
<dbReference type="GO" id="GO:0000428">
    <property type="term" value="C:DNA-directed RNA polymerase complex"/>
    <property type="evidence" value="ECO:0007669"/>
    <property type="project" value="UniProtKB-KW"/>
</dbReference>